<comment type="caution">
    <text evidence="1">The sequence shown here is derived from an EMBL/GenBank/DDBJ whole genome shotgun (WGS) entry which is preliminary data.</text>
</comment>
<evidence type="ECO:0000313" key="2">
    <source>
        <dbReference type="Proteomes" id="UP001064048"/>
    </source>
</evidence>
<sequence length="183" mass="20159">MEPLSGALRDGGDNEVSYGTQLNGDSQRVPLRTGERNMFVLPRAVNDGDSITVSGTFNNPERFTVNLLTGYTSPDYNNIACQLEANFPSPSNSTNGIILRMIDNGQTEVINGTYMNHDVASLMTGSTFEITFKFETGNRGDTLSIFVKNSILEEFILKHQFDQISFLELRGDANVNGLAFQFA</sequence>
<gene>
    <name evidence="1" type="ORF">MSG28_002942</name>
</gene>
<proteinExistence type="predicted"/>
<organism evidence="1 2">
    <name type="scientific">Choristoneura fumiferana</name>
    <name type="common">Spruce budworm moth</name>
    <name type="synonym">Archips fumiferana</name>
    <dbReference type="NCBI Taxonomy" id="7141"/>
    <lineage>
        <taxon>Eukaryota</taxon>
        <taxon>Metazoa</taxon>
        <taxon>Ecdysozoa</taxon>
        <taxon>Arthropoda</taxon>
        <taxon>Hexapoda</taxon>
        <taxon>Insecta</taxon>
        <taxon>Pterygota</taxon>
        <taxon>Neoptera</taxon>
        <taxon>Endopterygota</taxon>
        <taxon>Lepidoptera</taxon>
        <taxon>Glossata</taxon>
        <taxon>Ditrysia</taxon>
        <taxon>Tortricoidea</taxon>
        <taxon>Tortricidae</taxon>
        <taxon>Tortricinae</taxon>
        <taxon>Choristoneura</taxon>
    </lineage>
</organism>
<name>A0ACC0JK50_CHOFU</name>
<reference evidence="1 2" key="1">
    <citation type="journal article" date="2022" name="Genome Biol. Evol.">
        <title>The Spruce Budworm Genome: Reconstructing the Evolutionary History of Antifreeze Proteins.</title>
        <authorList>
            <person name="Beliveau C."/>
            <person name="Gagne P."/>
            <person name="Picq S."/>
            <person name="Vernygora O."/>
            <person name="Keeling C.I."/>
            <person name="Pinkney K."/>
            <person name="Doucet D."/>
            <person name="Wen F."/>
            <person name="Johnston J.S."/>
            <person name="Maaroufi H."/>
            <person name="Boyle B."/>
            <person name="Laroche J."/>
            <person name="Dewar K."/>
            <person name="Juretic N."/>
            <person name="Blackburn G."/>
            <person name="Nisole A."/>
            <person name="Brunet B."/>
            <person name="Brandao M."/>
            <person name="Lumley L."/>
            <person name="Duan J."/>
            <person name="Quan G."/>
            <person name="Lucarotti C.J."/>
            <person name="Roe A.D."/>
            <person name="Sperling F.A.H."/>
            <person name="Levesque R.C."/>
            <person name="Cusson M."/>
        </authorList>
    </citation>
    <scope>NUCLEOTIDE SEQUENCE [LARGE SCALE GENOMIC DNA]</scope>
    <source>
        <strain evidence="1">Glfc:IPQL:Cfum</strain>
    </source>
</reference>
<protein>
    <submittedName>
        <fullName evidence="1">Uncharacterized protein</fullName>
    </submittedName>
</protein>
<dbReference type="EMBL" id="CM046104">
    <property type="protein sequence ID" value="KAI8424469.1"/>
    <property type="molecule type" value="Genomic_DNA"/>
</dbReference>
<keyword evidence="2" id="KW-1185">Reference proteome</keyword>
<dbReference type="Proteomes" id="UP001064048">
    <property type="component" value="Chromosome 4"/>
</dbReference>
<evidence type="ECO:0000313" key="1">
    <source>
        <dbReference type="EMBL" id="KAI8424469.1"/>
    </source>
</evidence>
<accession>A0ACC0JK50</accession>